<protein>
    <recommendedName>
        <fullName evidence="3">Copia protein</fullName>
    </recommendedName>
</protein>
<dbReference type="PANTHER" id="PTHR11439">
    <property type="entry name" value="GAG-POL-RELATED RETROTRANSPOSON"/>
    <property type="match status" value="1"/>
</dbReference>
<dbReference type="PANTHER" id="PTHR11439:SF483">
    <property type="entry name" value="PEPTIDE SYNTHASE GLIP-LIKE, PUTATIVE (AFU_ORTHOLOGUE AFUA_3G12920)-RELATED"/>
    <property type="match status" value="1"/>
</dbReference>
<name>A0ABQ4ZHD9_9ASTR</name>
<evidence type="ECO:0008006" key="3">
    <source>
        <dbReference type="Google" id="ProtNLM"/>
    </source>
</evidence>
<reference evidence="1" key="2">
    <citation type="submission" date="2022-01" db="EMBL/GenBank/DDBJ databases">
        <authorList>
            <person name="Yamashiro T."/>
            <person name="Shiraishi A."/>
            <person name="Satake H."/>
            <person name="Nakayama K."/>
        </authorList>
    </citation>
    <scope>NUCLEOTIDE SEQUENCE</scope>
</reference>
<gene>
    <name evidence="1" type="ORF">Tco_0771248</name>
</gene>
<accession>A0ABQ4ZHD9</accession>
<organism evidence="1 2">
    <name type="scientific">Tanacetum coccineum</name>
    <dbReference type="NCBI Taxonomy" id="301880"/>
    <lineage>
        <taxon>Eukaryota</taxon>
        <taxon>Viridiplantae</taxon>
        <taxon>Streptophyta</taxon>
        <taxon>Embryophyta</taxon>
        <taxon>Tracheophyta</taxon>
        <taxon>Spermatophyta</taxon>
        <taxon>Magnoliopsida</taxon>
        <taxon>eudicotyledons</taxon>
        <taxon>Gunneridae</taxon>
        <taxon>Pentapetalae</taxon>
        <taxon>asterids</taxon>
        <taxon>campanulids</taxon>
        <taxon>Asterales</taxon>
        <taxon>Asteraceae</taxon>
        <taxon>Asteroideae</taxon>
        <taxon>Anthemideae</taxon>
        <taxon>Anthemidinae</taxon>
        <taxon>Tanacetum</taxon>
    </lineage>
</organism>
<evidence type="ECO:0000313" key="2">
    <source>
        <dbReference type="Proteomes" id="UP001151760"/>
    </source>
</evidence>
<dbReference type="Proteomes" id="UP001151760">
    <property type="component" value="Unassembled WGS sequence"/>
</dbReference>
<comment type="caution">
    <text evidence="1">The sequence shown here is derived from an EMBL/GenBank/DDBJ whole genome shotgun (WGS) entry which is preliminary data.</text>
</comment>
<keyword evidence="2" id="KW-1185">Reference proteome</keyword>
<evidence type="ECO:0000313" key="1">
    <source>
        <dbReference type="EMBL" id="GJS88612.1"/>
    </source>
</evidence>
<proteinExistence type="predicted"/>
<dbReference type="EMBL" id="BQNB010011287">
    <property type="protein sequence ID" value="GJS88612.1"/>
    <property type="molecule type" value="Genomic_DNA"/>
</dbReference>
<reference evidence="1" key="1">
    <citation type="journal article" date="2022" name="Int. J. Mol. Sci.">
        <title>Draft Genome of Tanacetum Coccineum: Genomic Comparison of Closely Related Tanacetum-Family Plants.</title>
        <authorList>
            <person name="Yamashiro T."/>
            <person name="Shiraishi A."/>
            <person name="Nakayama K."/>
            <person name="Satake H."/>
        </authorList>
    </citation>
    <scope>NUCLEOTIDE SEQUENCE</scope>
</reference>
<sequence>MKSPPSKTSPLVDDDIDEEEAIKVTEKKNLENNIEDETLEIDEIVNIKKSRNHPFEILTKEPLVSAFVRFQELTKTFSLKAVKRIFRYIKGTTHLGLWYPKGTGIETVVYADSDYVDRKRTSGICTFMGCCLTSWFSKKQTALAISTTEAVSPKLNRSLQLAKGDS</sequence>